<feature type="domain" description="HTH araC/xylS-type" evidence="5">
    <location>
        <begin position="266"/>
        <end position="366"/>
    </location>
</feature>
<evidence type="ECO:0000259" key="5">
    <source>
        <dbReference type="PROSITE" id="PS01124"/>
    </source>
</evidence>
<dbReference type="Pfam" id="PF14525">
    <property type="entry name" value="AraC_binding_2"/>
    <property type="match status" value="1"/>
</dbReference>
<dbReference type="Pfam" id="PF12833">
    <property type="entry name" value="HTH_18"/>
    <property type="match status" value="1"/>
</dbReference>
<dbReference type="PROSITE" id="PS00041">
    <property type="entry name" value="HTH_ARAC_FAMILY_1"/>
    <property type="match status" value="1"/>
</dbReference>
<sequence length="395" mass="43637">MRCLSGRPRLRRALRNARLRDRRPARTLRKRASKSHLSRAFNMAKTHAPGSGTLLRFFSTDDMPLARAAAFWSAHVFHCEDVRAEQARAFHGHGFLCRCERGRFVRFRGASLDARISDAWLSAATADAHVTICALHAGECTVEAPGLPDARFRANDLFLLDGGRPMRVRWDEPCFSALRLPRASVARTLGQAAMDASPSSASLQAARLAPFLAAELALIGGRGPALSSDELDYVLARAADLGRALLQAALSARVRRGAPARADRLQAAYRYIEQHLHLPTLTPERIADAIHCSRTQLYRLFRHESQTVKAALRDARLNRSLGYLERPELALSIGEIAHACGFPDQSTFGKLFRRRFGRTPGEVRRAARGRRDEAEPPDTAQGGDAAQAQAQTLQR</sequence>
<evidence type="ECO:0000256" key="3">
    <source>
        <dbReference type="ARBA" id="ARBA00023163"/>
    </source>
</evidence>
<reference evidence="6 7" key="1">
    <citation type="journal article" date="2005" name="BMC Genomics">
        <title>Bacterial genome adaptation to niches: divergence of the potential virulence genes in three Burkholderia species of different survival strategies.</title>
        <authorList>
            <person name="Kim H.S."/>
            <person name="Schell M.A."/>
            <person name="Yu Y."/>
            <person name="Ulrich R.L."/>
            <person name="Sarria S.H."/>
            <person name="Nierman W.C."/>
            <person name="DeShazer D."/>
        </authorList>
    </citation>
    <scope>NUCLEOTIDE SEQUENCE [LARGE SCALE GENOMIC DNA]</scope>
    <source>
        <strain evidence="7">ATCC 700388 / DSM 13276 / CCUG 48851 / CIP 106301 / E264</strain>
    </source>
</reference>
<dbReference type="InterPro" id="IPR020449">
    <property type="entry name" value="Tscrpt_reg_AraC-type_HTH"/>
</dbReference>
<keyword evidence="3" id="KW-0804">Transcription</keyword>
<dbReference type="PANTHER" id="PTHR46796">
    <property type="entry name" value="HTH-TYPE TRANSCRIPTIONAL ACTIVATOR RHAS-RELATED"/>
    <property type="match status" value="1"/>
</dbReference>
<evidence type="ECO:0000256" key="4">
    <source>
        <dbReference type="SAM" id="MobiDB-lite"/>
    </source>
</evidence>
<dbReference type="PRINTS" id="PR00032">
    <property type="entry name" value="HTHARAC"/>
</dbReference>
<dbReference type="EMBL" id="CP000085">
    <property type="protein sequence ID" value="ABC35641.1"/>
    <property type="molecule type" value="Genomic_DNA"/>
</dbReference>
<feature type="compositionally biased region" description="Low complexity" evidence="4">
    <location>
        <begin position="377"/>
        <end position="395"/>
    </location>
</feature>
<evidence type="ECO:0000256" key="1">
    <source>
        <dbReference type="ARBA" id="ARBA00023015"/>
    </source>
</evidence>
<feature type="region of interest" description="Disordered" evidence="4">
    <location>
        <begin position="359"/>
        <end position="395"/>
    </location>
</feature>
<dbReference type="InterPro" id="IPR018062">
    <property type="entry name" value="HTH_AraC-typ_CS"/>
</dbReference>
<name>Q2T6Z9_BURTA</name>
<dbReference type="Proteomes" id="UP000001930">
    <property type="component" value="Chromosome II"/>
</dbReference>
<evidence type="ECO:0000256" key="2">
    <source>
        <dbReference type="ARBA" id="ARBA00023125"/>
    </source>
</evidence>
<dbReference type="AlphaFoldDB" id="Q2T6Z9"/>
<dbReference type="PROSITE" id="PS01124">
    <property type="entry name" value="HTH_ARAC_FAMILY_2"/>
    <property type="match status" value="1"/>
</dbReference>
<dbReference type="PANTHER" id="PTHR46796:SF6">
    <property type="entry name" value="ARAC SUBFAMILY"/>
    <property type="match status" value="1"/>
</dbReference>
<accession>Q2T6Z9</accession>
<dbReference type="SMART" id="SM00342">
    <property type="entry name" value="HTH_ARAC"/>
    <property type="match status" value="1"/>
</dbReference>
<dbReference type="InterPro" id="IPR009057">
    <property type="entry name" value="Homeodomain-like_sf"/>
</dbReference>
<gene>
    <name evidence="6" type="ordered locus">BTH_II0853</name>
</gene>
<dbReference type="InterPro" id="IPR018060">
    <property type="entry name" value="HTH_AraC"/>
</dbReference>
<evidence type="ECO:0000313" key="7">
    <source>
        <dbReference type="Proteomes" id="UP000001930"/>
    </source>
</evidence>
<dbReference type="GO" id="GO:0003700">
    <property type="term" value="F:DNA-binding transcription factor activity"/>
    <property type="evidence" value="ECO:0007669"/>
    <property type="project" value="InterPro"/>
</dbReference>
<keyword evidence="1" id="KW-0805">Transcription regulation</keyword>
<protein>
    <submittedName>
        <fullName evidence="6">Transcriptional regulator, araC family</fullName>
    </submittedName>
</protein>
<keyword evidence="7" id="KW-1185">Reference proteome</keyword>
<proteinExistence type="predicted"/>
<organism evidence="6 7">
    <name type="scientific">Burkholderia thailandensis (strain ATCC 700388 / DSM 13276 / CCUG 48851 / CIP 106301 / E264)</name>
    <dbReference type="NCBI Taxonomy" id="271848"/>
    <lineage>
        <taxon>Bacteria</taxon>
        <taxon>Pseudomonadati</taxon>
        <taxon>Pseudomonadota</taxon>
        <taxon>Betaproteobacteria</taxon>
        <taxon>Burkholderiales</taxon>
        <taxon>Burkholderiaceae</taxon>
        <taxon>Burkholderia</taxon>
        <taxon>pseudomallei group</taxon>
    </lineage>
</organism>
<dbReference type="KEGG" id="bte:BTH_II0853"/>
<dbReference type="GO" id="GO:0043565">
    <property type="term" value="F:sequence-specific DNA binding"/>
    <property type="evidence" value="ECO:0007669"/>
    <property type="project" value="InterPro"/>
</dbReference>
<dbReference type="Gene3D" id="1.10.10.60">
    <property type="entry name" value="Homeodomain-like"/>
    <property type="match status" value="1"/>
</dbReference>
<feature type="compositionally biased region" description="Basic and acidic residues" evidence="4">
    <location>
        <begin position="361"/>
        <end position="374"/>
    </location>
</feature>
<dbReference type="HOGENOM" id="CLU_055081_0_0_4"/>
<evidence type="ECO:0000313" key="6">
    <source>
        <dbReference type="EMBL" id="ABC35641.1"/>
    </source>
</evidence>
<dbReference type="InterPro" id="IPR035418">
    <property type="entry name" value="AraC-bd_2"/>
</dbReference>
<dbReference type="SUPFAM" id="SSF46689">
    <property type="entry name" value="Homeodomain-like"/>
    <property type="match status" value="1"/>
</dbReference>
<dbReference type="InterPro" id="IPR050204">
    <property type="entry name" value="AraC_XylS_family_regulators"/>
</dbReference>
<keyword evidence="2" id="KW-0238">DNA-binding</keyword>